<reference evidence="1" key="1">
    <citation type="submission" date="2020-04" db="EMBL/GenBank/DDBJ databases">
        <authorList>
            <person name="Alioto T."/>
            <person name="Alioto T."/>
            <person name="Gomez Garrido J."/>
        </authorList>
    </citation>
    <scope>NUCLEOTIDE SEQUENCE</scope>
    <source>
        <strain evidence="1">A484AB</strain>
    </source>
</reference>
<sequence length="551" mass="61489">SNSDLSCVELQCQILNKWRKLRSILLEVKPWALFENKSCVTLHLSDEAGESIFEVKPGQVISPAKLKSFRVGVLPGWLDEITWSDSIYLVDGDHPHTPVSSNSLQQYGQLKCPITVPSPSGKKLCSLLLMSCIVKGIRVVTLQETIRIVCSALPRPLLVQPVMVNDVTSKLKETARSTHTRLNLNTENHADIVSQGIPFWGLSPETDVAKSHTSESLSLLIFGMPKSPDKPNIPPTIQWSRPVRIEQGIIRQCLFLQTSDPDPPVAIVVITLIENGLIKVVITEDQVPRMLLTNRCAAPIQFGQCPSTSDRQNAKTTSLSGRDLVVSENLERYTAIPRLGSNCSVYYEPPELREGFLTKKPQIVPKIRVQVLKETNIKELAGEGQDGKGTKTIFMPQGWSDAIDVCNVGKTAYNLPGNYRLHVKVLKETSFLTHVVFSETCGESENTDEVQEGAEVKINCNVSNVSVCLHDESSWVQHTEVFRINLEDVAVSALYSDKLQTHIELNLSDIQIDNQMTDDFYHFPVVLFPGKRIAEHETQTTPIFLRTQYDI</sequence>
<dbReference type="InterPro" id="IPR039782">
    <property type="entry name" value="VPS13B"/>
</dbReference>
<organism evidence="1 2">
    <name type="scientific">Paramuricea clavata</name>
    <name type="common">Red gorgonian</name>
    <name type="synonym">Violescent sea-whip</name>
    <dbReference type="NCBI Taxonomy" id="317549"/>
    <lineage>
        <taxon>Eukaryota</taxon>
        <taxon>Metazoa</taxon>
        <taxon>Cnidaria</taxon>
        <taxon>Anthozoa</taxon>
        <taxon>Octocorallia</taxon>
        <taxon>Malacalcyonacea</taxon>
        <taxon>Plexauridae</taxon>
        <taxon>Paramuricea</taxon>
    </lineage>
</organism>
<dbReference type="EMBL" id="CACRXK020011928">
    <property type="protein sequence ID" value="CAB4022342.1"/>
    <property type="molecule type" value="Genomic_DNA"/>
</dbReference>
<dbReference type="AlphaFoldDB" id="A0A6S7K1N8"/>
<evidence type="ECO:0000313" key="2">
    <source>
        <dbReference type="Proteomes" id="UP001152795"/>
    </source>
</evidence>
<feature type="non-terminal residue" evidence="1">
    <location>
        <position position="551"/>
    </location>
</feature>
<protein>
    <submittedName>
        <fullName evidence="1">Uncharacterized protein</fullName>
    </submittedName>
</protein>
<dbReference type="PANTHER" id="PTHR12517:SF0">
    <property type="entry name" value="INTERMEMBRANE LIPID TRANSFER PROTEIN VPS13B"/>
    <property type="match status" value="1"/>
</dbReference>
<keyword evidence="2" id="KW-1185">Reference proteome</keyword>
<accession>A0A6S7K1N8</accession>
<proteinExistence type="predicted"/>
<name>A0A6S7K1N8_PARCT</name>
<dbReference type="PANTHER" id="PTHR12517">
    <property type="entry name" value="VACUOLAR PROTEIN SORTING-ASSOCIATED PROTEIN 13B"/>
    <property type="match status" value="1"/>
</dbReference>
<gene>
    <name evidence="1" type="ORF">PACLA_8A015386</name>
</gene>
<dbReference type="Proteomes" id="UP001152795">
    <property type="component" value="Unassembled WGS sequence"/>
</dbReference>
<evidence type="ECO:0000313" key="1">
    <source>
        <dbReference type="EMBL" id="CAB4022342.1"/>
    </source>
</evidence>
<comment type="caution">
    <text evidence="1">The sequence shown here is derived from an EMBL/GenBank/DDBJ whole genome shotgun (WGS) entry which is preliminary data.</text>
</comment>